<feature type="non-terminal residue" evidence="2">
    <location>
        <position position="1"/>
    </location>
</feature>
<keyword evidence="1" id="KW-1133">Transmembrane helix</keyword>
<dbReference type="Gene3D" id="3.20.10.10">
    <property type="entry name" value="D-amino Acid Aminotransferase, subunit A, domain 2"/>
    <property type="match status" value="1"/>
</dbReference>
<name>A0AAW5JVV1_9FIRM</name>
<proteinExistence type="predicted"/>
<evidence type="ECO:0000313" key="2">
    <source>
        <dbReference type="EMBL" id="MCQ4772059.1"/>
    </source>
</evidence>
<accession>A0AAW5JVV1</accession>
<gene>
    <name evidence="2" type="ORF">NE579_16800</name>
</gene>
<dbReference type="EMBL" id="JANFYS010000331">
    <property type="protein sequence ID" value="MCQ4772059.1"/>
    <property type="molecule type" value="Genomic_DNA"/>
</dbReference>
<organism evidence="2 3">
    <name type="scientific">Intestinimonas massiliensis</name>
    <name type="common">ex Afouda et al. 2020</name>
    <dbReference type="NCBI Taxonomy" id="1673721"/>
    <lineage>
        <taxon>Bacteria</taxon>
        <taxon>Bacillati</taxon>
        <taxon>Bacillota</taxon>
        <taxon>Clostridia</taxon>
        <taxon>Eubacteriales</taxon>
        <taxon>Intestinimonas</taxon>
    </lineage>
</organism>
<evidence type="ECO:0000256" key="1">
    <source>
        <dbReference type="SAM" id="Phobius"/>
    </source>
</evidence>
<evidence type="ECO:0000313" key="3">
    <source>
        <dbReference type="Proteomes" id="UP001204562"/>
    </source>
</evidence>
<feature type="transmembrane region" description="Helical" evidence="1">
    <location>
        <begin position="52"/>
        <end position="69"/>
    </location>
</feature>
<reference evidence="2" key="1">
    <citation type="submission" date="2022-06" db="EMBL/GenBank/DDBJ databases">
        <title>Isolation of gut microbiota from human fecal samples.</title>
        <authorList>
            <person name="Pamer E.G."/>
            <person name="Barat B."/>
            <person name="Waligurski E."/>
            <person name="Medina S."/>
            <person name="Paddock L."/>
            <person name="Mostad J."/>
        </authorList>
    </citation>
    <scope>NUCLEOTIDE SEQUENCE</scope>
    <source>
        <strain evidence="2">DFI.9.91</strain>
    </source>
</reference>
<keyword evidence="1" id="KW-0812">Transmembrane</keyword>
<protein>
    <submittedName>
        <fullName evidence="2">Uncharacterized protein</fullName>
    </submittedName>
</protein>
<comment type="caution">
    <text evidence="2">The sequence shown here is derived from an EMBL/GenBank/DDBJ whole genome shotgun (WGS) entry which is preliminary data.</text>
</comment>
<dbReference type="AlphaFoldDB" id="A0AAW5JVV1"/>
<dbReference type="RefSeq" id="WP_256305029.1">
    <property type="nucleotide sequence ID" value="NZ_JANFYS010000331.1"/>
</dbReference>
<sequence length="88" mass="9695">AVKGGTGYTKCGGNYAASIRAGERAEKQGYAQDRYSRHDSLVWNLCLNLSKLIPLCCAIALPSLLWLHIKCWMMSLGELVAPRKGRVD</sequence>
<dbReference type="Proteomes" id="UP001204562">
    <property type="component" value="Unassembled WGS sequence"/>
</dbReference>
<keyword evidence="1" id="KW-0472">Membrane</keyword>
<dbReference type="InterPro" id="IPR043132">
    <property type="entry name" value="BCAT-like_C"/>
</dbReference>